<evidence type="ECO:0000256" key="1">
    <source>
        <dbReference type="ARBA" id="ARBA00022426"/>
    </source>
</evidence>
<keyword evidence="7 10" id="KW-0406">Ion transport</keyword>
<sequence length="94" mass="10465">MKNNAFLILVFIFITAIPFFIHGQADFSGTDGRATDIVHSLKPNYKPWVNYLWAPASSEVESFLFAGQAAIGAGAIGFIIGTYRERKIHDKDMK</sequence>
<evidence type="ECO:0000256" key="7">
    <source>
        <dbReference type="ARBA" id="ARBA00023065"/>
    </source>
</evidence>
<accession>A0ABS1TM44</accession>
<evidence type="ECO:0000256" key="2">
    <source>
        <dbReference type="ARBA" id="ARBA00022448"/>
    </source>
</evidence>
<organism evidence="11 12">
    <name type="scientific">Neobacillus paridis</name>
    <dbReference type="NCBI Taxonomy" id="2803862"/>
    <lineage>
        <taxon>Bacteria</taxon>
        <taxon>Bacillati</taxon>
        <taxon>Bacillota</taxon>
        <taxon>Bacilli</taxon>
        <taxon>Bacillales</taxon>
        <taxon>Bacillaceae</taxon>
        <taxon>Neobacillus</taxon>
    </lineage>
</organism>
<keyword evidence="12" id="KW-1185">Reference proteome</keyword>
<keyword evidence="8 10" id="KW-0472">Membrane</keyword>
<dbReference type="EMBL" id="JAESWB010000165">
    <property type="protein sequence ID" value="MBL4952322.1"/>
    <property type="molecule type" value="Genomic_DNA"/>
</dbReference>
<evidence type="ECO:0000256" key="10">
    <source>
        <dbReference type="HAMAP-Rule" id="MF_00330"/>
    </source>
</evidence>
<comment type="caution">
    <text evidence="10">Lacks conserved residue(s) required for the propagation of feature annotation.</text>
</comment>
<dbReference type="Proteomes" id="UP000623967">
    <property type="component" value="Unassembled WGS sequence"/>
</dbReference>
<evidence type="ECO:0000256" key="9">
    <source>
        <dbReference type="ARBA" id="ARBA00023285"/>
    </source>
</evidence>
<comment type="subunit">
    <text evidence="10">Forms an energy-coupling factor (ECF) transporter complex composed of an ATP-binding protein (A component, CbiO), a transmembrane protein (T component, CbiQ) and 2 possible substrate-capture proteins (S components, CbiM and CbiN) of unknown stoichimetry.</text>
</comment>
<keyword evidence="2 10" id="KW-0813">Transport</keyword>
<dbReference type="RefSeq" id="WP_202653587.1">
    <property type="nucleotide sequence ID" value="NZ_JAESWB010000165.1"/>
</dbReference>
<keyword evidence="4 10" id="KW-0169">Cobalamin biosynthesis</keyword>
<comment type="function">
    <text evidence="10">Part of the energy-coupling factor (ECF) transporter complex CbiMNOQ involved in cobalt import.</text>
</comment>
<keyword evidence="5 10" id="KW-0812">Transmembrane</keyword>
<comment type="pathway">
    <text evidence="10">Cofactor biosynthesis; adenosylcobalamin biosynthesis.</text>
</comment>
<evidence type="ECO:0000256" key="3">
    <source>
        <dbReference type="ARBA" id="ARBA00022475"/>
    </source>
</evidence>
<evidence type="ECO:0000313" key="12">
    <source>
        <dbReference type="Proteomes" id="UP000623967"/>
    </source>
</evidence>
<evidence type="ECO:0000256" key="5">
    <source>
        <dbReference type="ARBA" id="ARBA00022692"/>
    </source>
</evidence>
<dbReference type="PANTHER" id="PTHR38662">
    <property type="entry name" value="COBALT TRANSPORT PROTEIN CBIN"/>
    <property type="match status" value="1"/>
</dbReference>
<dbReference type="NCBIfam" id="NF002780">
    <property type="entry name" value="PRK02898.1"/>
    <property type="match status" value="1"/>
</dbReference>
<reference evidence="11 12" key="1">
    <citation type="submission" date="2021-01" db="EMBL/GenBank/DDBJ databases">
        <title>Genome public.</title>
        <authorList>
            <person name="Liu C."/>
            <person name="Sun Q."/>
        </authorList>
    </citation>
    <scope>NUCLEOTIDE SEQUENCE [LARGE SCALE GENOMIC DNA]</scope>
    <source>
        <strain evidence="11 12">YIM B02564</strain>
    </source>
</reference>
<name>A0ABS1TM44_9BACI</name>
<comment type="similarity">
    <text evidence="10">Belongs to the CbiN family.</text>
</comment>
<keyword evidence="9 10" id="KW-0170">Cobalt</keyword>
<evidence type="ECO:0000256" key="4">
    <source>
        <dbReference type="ARBA" id="ARBA00022573"/>
    </source>
</evidence>
<proteinExistence type="inferred from homology"/>
<dbReference type="PANTHER" id="PTHR38662:SF1">
    <property type="entry name" value="COBALT TRANSPORT PROTEIN CBIN"/>
    <property type="match status" value="1"/>
</dbReference>
<dbReference type="HAMAP" id="MF_00330">
    <property type="entry name" value="CbiN"/>
    <property type="match status" value="1"/>
</dbReference>
<keyword evidence="3 10" id="KW-1003">Cell membrane</keyword>
<keyword evidence="6 10" id="KW-1133">Transmembrane helix</keyword>
<comment type="caution">
    <text evidence="11">The sequence shown here is derived from an EMBL/GenBank/DDBJ whole genome shotgun (WGS) entry which is preliminary data.</text>
</comment>
<dbReference type="Pfam" id="PF02553">
    <property type="entry name" value="CbiN"/>
    <property type="match status" value="1"/>
</dbReference>
<dbReference type="InterPro" id="IPR003705">
    <property type="entry name" value="CbiN"/>
</dbReference>
<comment type="subcellular location">
    <subcellularLocation>
        <location evidence="10">Cell membrane</location>
        <topology evidence="10">Multi-pass membrane protein</topology>
    </subcellularLocation>
</comment>
<keyword evidence="1 10" id="KW-0171">Cobalt transport</keyword>
<evidence type="ECO:0000256" key="6">
    <source>
        <dbReference type="ARBA" id="ARBA00022989"/>
    </source>
</evidence>
<evidence type="ECO:0000313" key="11">
    <source>
        <dbReference type="EMBL" id="MBL4952322.1"/>
    </source>
</evidence>
<protein>
    <recommendedName>
        <fullName evidence="10">Cobalt transport protein CbiN</fullName>
    </recommendedName>
    <alternativeName>
        <fullName evidence="10">Energy-coupling factor transporter probable substrate-capture protein CbiN</fullName>
        <shortName evidence="10">ECF transporter S component CbiN</shortName>
    </alternativeName>
</protein>
<evidence type="ECO:0000256" key="8">
    <source>
        <dbReference type="ARBA" id="ARBA00023136"/>
    </source>
</evidence>
<gene>
    <name evidence="10" type="primary">cbiN</name>
    <name evidence="11" type="ORF">JK635_08885</name>
</gene>
<feature type="transmembrane region" description="Helical" evidence="10">
    <location>
        <begin position="63"/>
        <end position="83"/>
    </location>
</feature>